<evidence type="ECO:0000313" key="6">
    <source>
        <dbReference type="Proteomes" id="UP000053240"/>
    </source>
</evidence>
<dbReference type="GO" id="GO:0042302">
    <property type="term" value="F:structural constituent of cuticle"/>
    <property type="evidence" value="ECO:0007669"/>
    <property type="project" value="UniProtKB-UniRule"/>
</dbReference>
<dbReference type="PANTHER" id="PTHR12236:SF95">
    <property type="entry name" value="CUTICULAR PROTEIN 76BD, ISOFORM C-RELATED"/>
    <property type="match status" value="1"/>
</dbReference>
<dbReference type="PANTHER" id="PTHR12236">
    <property type="entry name" value="STRUCTURAL CONTITUENT OF CUTICLE"/>
    <property type="match status" value="1"/>
</dbReference>
<evidence type="ECO:0000256" key="4">
    <source>
        <dbReference type="SAM" id="MobiDB-lite"/>
    </source>
</evidence>
<dbReference type="PROSITE" id="PS00233">
    <property type="entry name" value="CHIT_BIND_RR_1"/>
    <property type="match status" value="1"/>
</dbReference>
<proteinExistence type="predicted"/>
<dbReference type="GO" id="GO:0031012">
    <property type="term" value="C:extracellular matrix"/>
    <property type="evidence" value="ECO:0007669"/>
    <property type="project" value="TreeGrafter"/>
</dbReference>
<keyword evidence="6" id="KW-1185">Reference proteome</keyword>
<evidence type="ECO:0000256" key="1">
    <source>
        <dbReference type="ARBA" id="ARBA00022460"/>
    </source>
</evidence>
<protein>
    <submittedName>
        <fullName evidence="5">Cuticle protein 19</fullName>
    </submittedName>
</protein>
<keyword evidence="1 3" id="KW-0193">Cuticle</keyword>
<organism evidence="5 6">
    <name type="scientific">Papilio machaon</name>
    <name type="common">Old World swallowtail butterfly</name>
    <dbReference type="NCBI Taxonomy" id="76193"/>
    <lineage>
        <taxon>Eukaryota</taxon>
        <taxon>Metazoa</taxon>
        <taxon>Ecdysozoa</taxon>
        <taxon>Arthropoda</taxon>
        <taxon>Hexapoda</taxon>
        <taxon>Insecta</taxon>
        <taxon>Pterygota</taxon>
        <taxon>Neoptera</taxon>
        <taxon>Endopterygota</taxon>
        <taxon>Lepidoptera</taxon>
        <taxon>Glossata</taxon>
        <taxon>Ditrysia</taxon>
        <taxon>Papilionoidea</taxon>
        <taxon>Papilionidae</taxon>
        <taxon>Papilioninae</taxon>
        <taxon>Papilio</taxon>
    </lineage>
</organism>
<evidence type="ECO:0000313" key="5">
    <source>
        <dbReference type="EMBL" id="KPJ09580.1"/>
    </source>
</evidence>
<dbReference type="InterPro" id="IPR000618">
    <property type="entry name" value="Insect_cuticle"/>
</dbReference>
<name>A0A194QXA1_PAPMA</name>
<feature type="region of interest" description="Disordered" evidence="4">
    <location>
        <begin position="1"/>
        <end position="37"/>
    </location>
</feature>
<gene>
    <name evidence="5" type="ORF">RR48_13214</name>
</gene>
<dbReference type="EMBL" id="KQ461073">
    <property type="protein sequence ID" value="KPJ09580.1"/>
    <property type="molecule type" value="Genomic_DNA"/>
</dbReference>
<dbReference type="InParanoid" id="A0A194QXA1"/>
<dbReference type="Proteomes" id="UP000053240">
    <property type="component" value="Unassembled WGS sequence"/>
</dbReference>
<dbReference type="InterPro" id="IPR031311">
    <property type="entry name" value="CHIT_BIND_RR_consensus"/>
</dbReference>
<dbReference type="PRINTS" id="PR00947">
    <property type="entry name" value="CUTICLE"/>
</dbReference>
<dbReference type="GO" id="GO:0005615">
    <property type="term" value="C:extracellular space"/>
    <property type="evidence" value="ECO:0007669"/>
    <property type="project" value="TreeGrafter"/>
</dbReference>
<sequence length="363" mass="38663">MRLAMKVCREESGRRVASRGSSGSQTRAPSAPHHSHSARDSCVCWRPLPHDHTLSTHEANTVAGRQLYAYKKSCHGLRICFRVVVTCLLALTAVSKADGTLDGLIYAPGHSSVDYYAYPSYAFEYAVKDPHTGDNKAQWEKRDGDSVKGAYSLVEPDGSIRVVEYWADAKSGFNAVVKRIGPNLHPVAAPIYKAPIPLLSHGSAVAPISVGSVAKIEALANAPLVSGSAYSGAVSSSAFYKAAPIAKSVAPIAPILTTPIYKAPIIPQPIITESYEKAPLPNPILAESIYKALSIPTAPIKTAPLLDPGLLAPWPLLKSTEQLSPISLGDYLLKDSLLAGNGYDLGYDAHGASWDTLGLGYKH</sequence>
<accession>A0A194QXA1</accession>
<evidence type="ECO:0000256" key="3">
    <source>
        <dbReference type="PROSITE-ProRule" id="PRU00497"/>
    </source>
</evidence>
<dbReference type="Pfam" id="PF00379">
    <property type="entry name" value="Chitin_bind_4"/>
    <property type="match status" value="1"/>
</dbReference>
<keyword evidence="2" id="KW-0732">Signal</keyword>
<dbReference type="InterPro" id="IPR051217">
    <property type="entry name" value="Insect_Cuticle_Struc_Prot"/>
</dbReference>
<dbReference type="PROSITE" id="PS51155">
    <property type="entry name" value="CHIT_BIND_RR_2"/>
    <property type="match status" value="1"/>
</dbReference>
<reference evidence="5 6" key="1">
    <citation type="journal article" date="2015" name="Nat. Commun.">
        <title>Outbred genome sequencing and CRISPR/Cas9 gene editing in butterflies.</title>
        <authorList>
            <person name="Li X."/>
            <person name="Fan D."/>
            <person name="Zhang W."/>
            <person name="Liu G."/>
            <person name="Zhang L."/>
            <person name="Zhao L."/>
            <person name="Fang X."/>
            <person name="Chen L."/>
            <person name="Dong Y."/>
            <person name="Chen Y."/>
            <person name="Ding Y."/>
            <person name="Zhao R."/>
            <person name="Feng M."/>
            <person name="Zhu Y."/>
            <person name="Feng Y."/>
            <person name="Jiang X."/>
            <person name="Zhu D."/>
            <person name="Xiang H."/>
            <person name="Feng X."/>
            <person name="Li S."/>
            <person name="Wang J."/>
            <person name="Zhang G."/>
            <person name="Kronforst M.R."/>
            <person name="Wang W."/>
        </authorList>
    </citation>
    <scope>NUCLEOTIDE SEQUENCE [LARGE SCALE GENOMIC DNA]</scope>
    <source>
        <strain evidence="5">Ya'a_city_454_Pm</strain>
        <tissue evidence="5">Whole body</tissue>
    </source>
</reference>
<dbReference type="STRING" id="76193.A0A194QXA1"/>
<evidence type="ECO:0000256" key="2">
    <source>
        <dbReference type="ARBA" id="ARBA00022729"/>
    </source>
</evidence>
<dbReference type="AlphaFoldDB" id="A0A194QXA1"/>